<dbReference type="EC" id="3.6.5.4" evidence="8"/>
<dbReference type="Pfam" id="PF02881">
    <property type="entry name" value="SRP54_N"/>
    <property type="match status" value="1"/>
</dbReference>
<evidence type="ECO:0000256" key="6">
    <source>
        <dbReference type="ARBA" id="ARBA00023135"/>
    </source>
</evidence>
<dbReference type="PANTHER" id="PTHR11564">
    <property type="entry name" value="SIGNAL RECOGNITION PARTICLE 54K PROTEIN SRP54"/>
    <property type="match status" value="1"/>
</dbReference>
<gene>
    <name evidence="11" type="primary">ffh</name>
    <name evidence="11" type="ORF">M9393_02370</name>
</gene>
<dbReference type="GO" id="GO:0005525">
    <property type="term" value="F:GTP binding"/>
    <property type="evidence" value="ECO:0007669"/>
    <property type="project" value="UniProtKB-KW"/>
</dbReference>
<dbReference type="InterPro" id="IPR042101">
    <property type="entry name" value="SRP54_N_sf"/>
</dbReference>
<dbReference type="Gene3D" id="1.10.260.30">
    <property type="entry name" value="Signal recognition particle, SRP54 subunit, M-domain"/>
    <property type="match status" value="1"/>
</dbReference>
<evidence type="ECO:0000256" key="1">
    <source>
        <dbReference type="ARBA" id="ARBA00005450"/>
    </source>
</evidence>
<dbReference type="PANTHER" id="PTHR11564:SF5">
    <property type="entry name" value="SIGNAL RECOGNITION PARTICLE SUBUNIT SRP54"/>
    <property type="match status" value="1"/>
</dbReference>
<accession>A0A9Q8X128</accession>
<dbReference type="Pfam" id="PF02978">
    <property type="entry name" value="SRP_SPB"/>
    <property type="match status" value="1"/>
</dbReference>
<proteinExistence type="inferred from homology"/>
<dbReference type="InterPro" id="IPR022941">
    <property type="entry name" value="SRP54"/>
</dbReference>
<keyword evidence="3" id="KW-0378">Hydrolase</keyword>
<dbReference type="InterPro" id="IPR000897">
    <property type="entry name" value="SRP54_GTPase_dom"/>
</dbReference>
<dbReference type="GO" id="GO:0006614">
    <property type="term" value="P:SRP-dependent cotranslational protein targeting to membrane"/>
    <property type="evidence" value="ECO:0007669"/>
    <property type="project" value="InterPro"/>
</dbReference>
<dbReference type="GO" id="GO:0048500">
    <property type="term" value="C:signal recognition particle"/>
    <property type="evidence" value="ECO:0007669"/>
    <property type="project" value="InterPro"/>
</dbReference>
<feature type="domain" description="SRP54-type proteins GTP-binding" evidence="10">
    <location>
        <begin position="270"/>
        <end position="283"/>
    </location>
</feature>
<sequence length="453" mass="50203">MFENLSKKISQSIHNIIGSGRLTDKNIKDTLNAIKISLLEGDVALSVVHGFINKVKEGIIGKNINKHLTPGQELIKIMHTSLVKIMGEGSRDLNLHTQIPSLILIVGPQGSGKTTTVGKLAKYLKNKKNKKILVISTDIYRPAGIQQLKALISSENISFFSDYNVGNKPIDIAKIAISPSKSLSYDVLLIDTAGCLDTDYTLLSELSEIHNVINPVETLFVIDSMIGQVAIDSIHAFNKALPLTGIILTKLDGDSRGGVALSIKYLTGKPIKFIGTGEKIDELEPFNAYRIAGRILGMGDILSLIEDIENQVEWVKEKKYIDKNNTDFNLCDFLNYIKQIRNMGGINKIISKLPSNLGIKLNDVQSYTHNNTFAHIEAIINSMTIKERLNPDIIKGSRKKRIANGSGVHIQDVNKLLTKFNHIRITIKKINKNEAFRVIRTLKDKISSKFTIG</sequence>
<dbReference type="InterPro" id="IPR027417">
    <property type="entry name" value="P-loop_NTPase"/>
</dbReference>
<evidence type="ECO:0000256" key="7">
    <source>
        <dbReference type="ARBA" id="ARBA00023274"/>
    </source>
</evidence>
<dbReference type="AlphaFoldDB" id="A0A9Q8X128"/>
<dbReference type="NCBIfam" id="TIGR00959">
    <property type="entry name" value="ffh"/>
    <property type="match status" value="1"/>
</dbReference>
<evidence type="ECO:0000313" key="11">
    <source>
        <dbReference type="EMBL" id="URJ28010.1"/>
    </source>
</evidence>
<dbReference type="SUPFAM" id="SSF47446">
    <property type="entry name" value="Signal peptide-binding domain"/>
    <property type="match status" value="1"/>
</dbReference>
<dbReference type="RefSeq" id="WP_250248398.1">
    <property type="nucleotide sequence ID" value="NZ_CP097753.1"/>
</dbReference>
<organism evidence="11 12">
    <name type="scientific">Candidatus Blochmannia vicinus</name>
    <name type="common">nom. nud.</name>
    <dbReference type="NCBI Taxonomy" id="251540"/>
    <lineage>
        <taxon>Bacteria</taxon>
        <taxon>Pseudomonadati</taxon>
        <taxon>Pseudomonadota</taxon>
        <taxon>Gammaproteobacteria</taxon>
        <taxon>Enterobacterales</taxon>
        <taxon>Enterobacteriaceae</taxon>
        <taxon>ant endosymbionts</taxon>
        <taxon>Candidatus Blochmanniella</taxon>
    </lineage>
</organism>
<protein>
    <recommendedName>
        <fullName evidence="8">signal-recognition-particle GTPase</fullName>
        <ecNumber evidence="8">3.6.5.4</ecNumber>
    </recommendedName>
</protein>
<dbReference type="InterPro" id="IPR036891">
    <property type="entry name" value="Signal_recog_part_SRP54_M_sf"/>
</dbReference>
<evidence type="ECO:0000256" key="2">
    <source>
        <dbReference type="ARBA" id="ARBA00022741"/>
    </source>
</evidence>
<dbReference type="SMART" id="SM00962">
    <property type="entry name" value="SRP54"/>
    <property type="match status" value="1"/>
</dbReference>
<comment type="catalytic activity">
    <reaction evidence="9">
        <text>GTP + H2O = GDP + phosphate + H(+)</text>
        <dbReference type="Rhea" id="RHEA:19669"/>
        <dbReference type="ChEBI" id="CHEBI:15377"/>
        <dbReference type="ChEBI" id="CHEBI:15378"/>
        <dbReference type="ChEBI" id="CHEBI:37565"/>
        <dbReference type="ChEBI" id="CHEBI:43474"/>
        <dbReference type="ChEBI" id="CHEBI:58189"/>
        <dbReference type="EC" id="3.6.5.4"/>
    </reaction>
</comment>
<dbReference type="GO" id="GO:0003924">
    <property type="term" value="F:GTPase activity"/>
    <property type="evidence" value="ECO:0007669"/>
    <property type="project" value="InterPro"/>
</dbReference>
<dbReference type="SMART" id="SM00382">
    <property type="entry name" value="AAA"/>
    <property type="match status" value="1"/>
</dbReference>
<keyword evidence="4" id="KW-0694">RNA-binding</keyword>
<dbReference type="Proteomes" id="UP001056209">
    <property type="component" value="Chromosome"/>
</dbReference>
<dbReference type="GO" id="GO:0008312">
    <property type="term" value="F:7S RNA binding"/>
    <property type="evidence" value="ECO:0007669"/>
    <property type="project" value="InterPro"/>
</dbReference>
<evidence type="ECO:0000256" key="4">
    <source>
        <dbReference type="ARBA" id="ARBA00022884"/>
    </source>
</evidence>
<dbReference type="EMBL" id="CP097753">
    <property type="protein sequence ID" value="URJ28010.1"/>
    <property type="molecule type" value="Genomic_DNA"/>
</dbReference>
<dbReference type="SMART" id="SM00963">
    <property type="entry name" value="SRP54_N"/>
    <property type="match status" value="1"/>
</dbReference>
<dbReference type="Gene3D" id="1.20.120.140">
    <property type="entry name" value="Signal recognition particle SRP54, nucleotide-binding domain"/>
    <property type="match status" value="1"/>
</dbReference>
<dbReference type="InterPro" id="IPR004125">
    <property type="entry name" value="Signal_recog_particle_SRP54_M"/>
</dbReference>
<dbReference type="Gene3D" id="3.40.50.300">
    <property type="entry name" value="P-loop containing nucleotide triphosphate hydrolases"/>
    <property type="match status" value="1"/>
</dbReference>
<name>A0A9Q8X128_9ENTR</name>
<keyword evidence="6" id="KW-0733">Signal recognition particle</keyword>
<dbReference type="SUPFAM" id="SSF52540">
    <property type="entry name" value="P-loop containing nucleoside triphosphate hydrolases"/>
    <property type="match status" value="1"/>
</dbReference>
<evidence type="ECO:0000313" key="12">
    <source>
        <dbReference type="Proteomes" id="UP001056209"/>
    </source>
</evidence>
<dbReference type="InterPro" id="IPR004780">
    <property type="entry name" value="SRP"/>
</dbReference>
<dbReference type="Pfam" id="PF00448">
    <property type="entry name" value="SRP54"/>
    <property type="match status" value="1"/>
</dbReference>
<evidence type="ECO:0000256" key="5">
    <source>
        <dbReference type="ARBA" id="ARBA00023134"/>
    </source>
</evidence>
<evidence type="ECO:0000256" key="9">
    <source>
        <dbReference type="ARBA" id="ARBA00048027"/>
    </source>
</evidence>
<evidence type="ECO:0000256" key="3">
    <source>
        <dbReference type="ARBA" id="ARBA00022801"/>
    </source>
</evidence>
<dbReference type="InterPro" id="IPR003593">
    <property type="entry name" value="AAA+_ATPase"/>
</dbReference>
<dbReference type="PROSITE" id="PS00300">
    <property type="entry name" value="SRP54"/>
    <property type="match status" value="1"/>
</dbReference>
<keyword evidence="7" id="KW-0687">Ribonucleoprotein</keyword>
<evidence type="ECO:0000256" key="8">
    <source>
        <dbReference type="ARBA" id="ARBA00035672"/>
    </source>
</evidence>
<evidence type="ECO:0000259" key="10">
    <source>
        <dbReference type="PROSITE" id="PS00300"/>
    </source>
</evidence>
<dbReference type="InterPro" id="IPR013822">
    <property type="entry name" value="Signal_recog_particl_SRP54_hlx"/>
</dbReference>
<keyword evidence="2" id="KW-0547">Nucleotide-binding</keyword>
<comment type="similarity">
    <text evidence="1">Belongs to the GTP-binding SRP family. SRP54 subfamily.</text>
</comment>
<reference evidence="11" key="1">
    <citation type="submission" date="2022-05" db="EMBL/GenBank/DDBJ databases">
        <title>Impact of host demography and evolutionary history on endosymbiont molecular evolution: a test in carpenter ants (Genus Camponotus) and their Blochmannia endosymbionts.</title>
        <authorList>
            <person name="Manthey J.D."/>
            <person name="Giron J.C."/>
            <person name="Hruska J.P."/>
        </authorList>
    </citation>
    <scope>NUCLEOTIDE SEQUENCE</scope>
    <source>
        <strain evidence="11">C-039</strain>
    </source>
</reference>
<keyword evidence="5" id="KW-0342">GTP-binding</keyword>